<gene>
    <name evidence="1" type="ORF">H9735_07700</name>
</gene>
<comment type="caution">
    <text evidence="1">The sequence shown here is derived from an EMBL/GenBank/DDBJ whole genome shotgun (WGS) entry which is preliminary data.</text>
</comment>
<sequence>MSCCEQQPNDPTDGRIRIENGVIDEVRRGDGVTFVTVTYKMNGEFGLRFVTTVTLVVGKDTKIQDESGNTRNIRDLKEGMRIDAVASSKMTRSLPPQTEAFRIRILQQKEFVTTRTRVLRVDPRNGFLYTGIPGQPSRQIRFTVSEDTKILSRRGNPIRLWNLRRGQFIRVEHANFMTNSIPPQTAAYRIQVM</sequence>
<proteinExistence type="predicted"/>
<dbReference type="Proteomes" id="UP000886721">
    <property type="component" value="Unassembled WGS sequence"/>
</dbReference>
<dbReference type="AlphaFoldDB" id="A0A9D1WW80"/>
<accession>A0A9D1WW80</accession>
<dbReference type="EMBL" id="DXEM01000027">
    <property type="protein sequence ID" value="HIX67981.1"/>
    <property type="molecule type" value="Genomic_DNA"/>
</dbReference>
<evidence type="ECO:0000313" key="2">
    <source>
        <dbReference type="Proteomes" id="UP000886721"/>
    </source>
</evidence>
<name>A0A9D1WW80_9FIRM</name>
<reference evidence="1" key="2">
    <citation type="submission" date="2021-04" db="EMBL/GenBank/DDBJ databases">
        <authorList>
            <person name="Gilroy R."/>
        </authorList>
    </citation>
    <scope>NUCLEOTIDE SEQUENCE</scope>
    <source>
        <strain evidence="1">CHK191-13928</strain>
    </source>
</reference>
<organism evidence="1 2">
    <name type="scientific">Candidatus Anaerostipes excrementavium</name>
    <dbReference type="NCBI Taxonomy" id="2838463"/>
    <lineage>
        <taxon>Bacteria</taxon>
        <taxon>Bacillati</taxon>
        <taxon>Bacillota</taxon>
        <taxon>Clostridia</taxon>
        <taxon>Lachnospirales</taxon>
        <taxon>Lachnospiraceae</taxon>
        <taxon>Anaerostipes</taxon>
    </lineage>
</organism>
<reference evidence="1" key="1">
    <citation type="journal article" date="2021" name="PeerJ">
        <title>Extensive microbial diversity within the chicken gut microbiome revealed by metagenomics and culture.</title>
        <authorList>
            <person name="Gilroy R."/>
            <person name="Ravi A."/>
            <person name="Getino M."/>
            <person name="Pursley I."/>
            <person name="Horton D.L."/>
            <person name="Alikhan N.F."/>
            <person name="Baker D."/>
            <person name="Gharbi K."/>
            <person name="Hall N."/>
            <person name="Watson M."/>
            <person name="Adriaenssens E.M."/>
            <person name="Foster-Nyarko E."/>
            <person name="Jarju S."/>
            <person name="Secka A."/>
            <person name="Antonio M."/>
            <person name="Oren A."/>
            <person name="Chaudhuri R.R."/>
            <person name="La Ragione R."/>
            <person name="Hildebrand F."/>
            <person name="Pallen M.J."/>
        </authorList>
    </citation>
    <scope>NUCLEOTIDE SEQUENCE</scope>
    <source>
        <strain evidence="1">CHK191-13928</strain>
    </source>
</reference>
<evidence type="ECO:0000313" key="1">
    <source>
        <dbReference type="EMBL" id="HIX67981.1"/>
    </source>
</evidence>
<protein>
    <submittedName>
        <fullName evidence="1">YobA family protein</fullName>
    </submittedName>
</protein>